<dbReference type="EMBL" id="JARK01001497">
    <property type="protein sequence ID" value="EYB95310.1"/>
    <property type="molecule type" value="Genomic_DNA"/>
</dbReference>
<evidence type="ECO:0000313" key="1">
    <source>
        <dbReference type="EMBL" id="EYB95310.1"/>
    </source>
</evidence>
<organism evidence="1 2">
    <name type="scientific">Ancylostoma ceylanicum</name>
    <dbReference type="NCBI Taxonomy" id="53326"/>
    <lineage>
        <taxon>Eukaryota</taxon>
        <taxon>Metazoa</taxon>
        <taxon>Ecdysozoa</taxon>
        <taxon>Nematoda</taxon>
        <taxon>Chromadorea</taxon>
        <taxon>Rhabditida</taxon>
        <taxon>Rhabditina</taxon>
        <taxon>Rhabditomorpha</taxon>
        <taxon>Strongyloidea</taxon>
        <taxon>Ancylostomatidae</taxon>
        <taxon>Ancylostomatinae</taxon>
        <taxon>Ancylostoma</taxon>
    </lineage>
</organism>
<sequence length="134" mass="15537">MPLITYNHDNLPRRCFLTISEIVKNVESMMPATVNVPPTTAQICNEYEVLEVFKNHSVSIKRFLAEMEYSLCEEIVEGLPPLLVFYSNRLQPIFEPHCWYNLTRMVVGEVVLQIESALPLLRFSRCSPAYIEEQ</sequence>
<reference evidence="2" key="1">
    <citation type="journal article" date="2015" name="Nat. Genet.">
        <title>The genome and transcriptome of the zoonotic hookworm Ancylostoma ceylanicum identify infection-specific gene families.</title>
        <authorList>
            <person name="Schwarz E.M."/>
            <person name="Hu Y."/>
            <person name="Antoshechkin I."/>
            <person name="Miller M.M."/>
            <person name="Sternberg P.W."/>
            <person name="Aroian R.V."/>
        </authorList>
    </citation>
    <scope>NUCLEOTIDE SEQUENCE</scope>
    <source>
        <strain evidence="2">HY135</strain>
    </source>
</reference>
<comment type="caution">
    <text evidence="1">The sequence shown here is derived from an EMBL/GenBank/DDBJ whole genome shotgun (WGS) entry which is preliminary data.</text>
</comment>
<keyword evidence="2" id="KW-1185">Reference proteome</keyword>
<name>A0A016SXU1_9BILA</name>
<dbReference type="AlphaFoldDB" id="A0A016SXU1"/>
<dbReference type="Proteomes" id="UP000024635">
    <property type="component" value="Unassembled WGS sequence"/>
</dbReference>
<evidence type="ECO:0000313" key="2">
    <source>
        <dbReference type="Proteomes" id="UP000024635"/>
    </source>
</evidence>
<accession>A0A016SXU1</accession>
<gene>
    <name evidence="1" type="primary">Acey_s0161.g3362</name>
    <name evidence="1" type="ORF">Y032_0161g3362</name>
</gene>
<proteinExistence type="predicted"/>
<protein>
    <submittedName>
        <fullName evidence="1">Uncharacterized protein</fullName>
    </submittedName>
</protein>